<keyword evidence="9" id="KW-0812">Transmembrane</keyword>
<evidence type="ECO:0000256" key="7">
    <source>
        <dbReference type="ARBA" id="ARBA00022840"/>
    </source>
</evidence>
<dbReference type="InterPro" id="IPR050482">
    <property type="entry name" value="Sensor_HK_TwoCompSys"/>
</dbReference>
<dbReference type="SUPFAM" id="SSF55874">
    <property type="entry name" value="ATPase domain of HSP90 chaperone/DNA topoisomerase II/histidine kinase"/>
    <property type="match status" value="1"/>
</dbReference>
<keyword evidence="7" id="KW-0067">ATP-binding</keyword>
<keyword evidence="8" id="KW-0902">Two-component regulatory system</keyword>
<dbReference type="GO" id="GO:0046983">
    <property type="term" value="F:protein dimerization activity"/>
    <property type="evidence" value="ECO:0007669"/>
    <property type="project" value="InterPro"/>
</dbReference>
<dbReference type="Proteomes" id="UP000292235">
    <property type="component" value="Chromosome"/>
</dbReference>
<dbReference type="KEGG" id="strr:EKD16_17160"/>
<feature type="transmembrane region" description="Helical" evidence="9">
    <location>
        <begin position="62"/>
        <end position="81"/>
    </location>
</feature>
<feature type="domain" description="Signal transduction histidine kinase subgroup 3 dimerisation and phosphoacceptor" evidence="11">
    <location>
        <begin position="219"/>
        <end position="283"/>
    </location>
</feature>
<evidence type="ECO:0000256" key="8">
    <source>
        <dbReference type="ARBA" id="ARBA00023012"/>
    </source>
</evidence>
<evidence type="ECO:0000256" key="4">
    <source>
        <dbReference type="ARBA" id="ARBA00022679"/>
    </source>
</evidence>
<dbReference type="EMBL" id="CP036455">
    <property type="protein sequence ID" value="QBI55200.1"/>
    <property type="molecule type" value="Genomic_DNA"/>
</dbReference>
<evidence type="ECO:0000256" key="1">
    <source>
        <dbReference type="ARBA" id="ARBA00000085"/>
    </source>
</evidence>
<keyword evidence="13" id="KW-1185">Reference proteome</keyword>
<dbReference type="Pfam" id="PF02518">
    <property type="entry name" value="HATPase_c"/>
    <property type="match status" value="1"/>
</dbReference>
<dbReference type="GO" id="GO:0005524">
    <property type="term" value="F:ATP binding"/>
    <property type="evidence" value="ECO:0007669"/>
    <property type="project" value="UniProtKB-KW"/>
</dbReference>
<feature type="domain" description="Histidine kinase/HSP90-like ATPase" evidence="10">
    <location>
        <begin position="329"/>
        <end position="412"/>
    </location>
</feature>
<comment type="catalytic activity">
    <reaction evidence="1">
        <text>ATP + protein L-histidine = ADP + protein N-phospho-L-histidine.</text>
        <dbReference type="EC" id="2.7.13.3"/>
    </reaction>
</comment>
<dbReference type="PANTHER" id="PTHR24421">
    <property type="entry name" value="NITRATE/NITRITE SENSOR PROTEIN NARX-RELATED"/>
    <property type="match status" value="1"/>
</dbReference>
<sequence>MGHSGVRTPRDLSRWIAPRAAGPPLILGVLFWGTVAVVLAVNAYATSLAPGFVPAGWPLPDALYYLVPSALAAACLLWPRIAWSRSAPPVRKAASCGFLAAALGVMLNGQLVGLLMPALAIGNAAVVFGVAGGLAYAACAWAVTLAVSLANPAQRVPSALLDSALVLLLCLFMLLAAAALAAAWQRSERTRRLLADLEDAHAELRRYAERTRELAVAEERARMARDMHDSVGHYLTVVNMSLANAQRFRDTRPEEAWREVADAQRLTRDALADTRQWVRALNPLRMRGRSGVEAMRALAESFTGRGTAIGFTSRGDWPETAEETGLICYRTLQEAVTNALRHSGADRIDAVAECSGTAVELRVSDNGRGARGAAEGFGLGGLRERVETAGGSLAARDRAEGGFEVVARLPVQSPAALGADAEAETA</sequence>
<evidence type="ECO:0000259" key="11">
    <source>
        <dbReference type="Pfam" id="PF07730"/>
    </source>
</evidence>
<keyword evidence="9" id="KW-1133">Transmembrane helix</keyword>
<dbReference type="InterPro" id="IPR036890">
    <property type="entry name" value="HATPase_C_sf"/>
</dbReference>
<name>A0A4P6Q4L0_9ACTN</name>
<dbReference type="Gene3D" id="1.20.5.1930">
    <property type="match status" value="1"/>
</dbReference>
<evidence type="ECO:0000256" key="9">
    <source>
        <dbReference type="SAM" id="Phobius"/>
    </source>
</evidence>
<feature type="transmembrane region" description="Helical" evidence="9">
    <location>
        <begin position="93"/>
        <end position="119"/>
    </location>
</feature>
<keyword evidence="4 12" id="KW-0808">Transferase</keyword>
<dbReference type="EC" id="2.7.13.3" evidence="2"/>
<evidence type="ECO:0000313" key="13">
    <source>
        <dbReference type="Proteomes" id="UP000292235"/>
    </source>
</evidence>
<reference evidence="12 13" key="1">
    <citation type="submission" date="2019-02" db="EMBL/GenBank/DDBJ databases">
        <authorList>
            <person name="Khodamoradi S."/>
            <person name="Hahnke R.L."/>
            <person name="Kaempfer P."/>
            <person name="Schumann P."/>
            <person name="Rohde M."/>
            <person name="Steinert M."/>
            <person name="Luzhetskyy A."/>
            <person name="Wink J."/>
            <person name="Ruckert C."/>
        </authorList>
    </citation>
    <scope>NUCLEOTIDE SEQUENCE [LARGE SCALE GENOMIC DNA]</scope>
    <source>
        <strain evidence="12 13">M2</strain>
    </source>
</reference>
<evidence type="ECO:0000256" key="3">
    <source>
        <dbReference type="ARBA" id="ARBA00022553"/>
    </source>
</evidence>
<dbReference type="RefSeq" id="WP_131099248.1">
    <property type="nucleotide sequence ID" value="NZ_CP036455.1"/>
</dbReference>
<dbReference type="GO" id="GO:0016020">
    <property type="term" value="C:membrane"/>
    <property type="evidence" value="ECO:0007669"/>
    <property type="project" value="InterPro"/>
</dbReference>
<gene>
    <name evidence="12" type="primary">desK5</name>
    <name evidence="12" type="ORF">EKD16_17160</name>
</gene>
<accession>A0A4P6Q4L0</accession>
<dbReference type="Gene3D" id="3.30.565.10">
    <property type="entry name" value="Histidine kinase-like ATPase, C-terminal domain"/>
    <property type="match status" value="1"/>
</dbReference>
<dbReference type="InterPro" id="IPR011712">
    <property type="entry name" value="Sig_transdc_His_kin_sub3_dim/P"/>
</dbReference>
<evidence type="ECO:0000256" key="6">
    <source>
        <dbReference type="ARBA" id="ARBA00022777"/>
    </source>
</evidence>
<dbReference type="AlphaFoldDB" id="A0A4P6Q4L0"/>
<feature type="transmembrane region" description="Helical" evidence="9">
    <location>
        <begin position="125"/>
        <end position="147"/>
    </location>
</feature>
<keyword evidence="3" id="KW-0597">Phosphoprotein</keyword>
<protein>
    <recommendedName>
        <fullName evidence="2">histidine kinase</fullName>
        <ecNumber evidence="2">2.7.13.3</ecNumber>
    </recommendedName>
</protein>
<dbReference type="Pfam" id="PF07730">
    <property type="entry name" value="HisKA_3"/>
    <property type="match status" value="1"/>
</dbReference>
<proteinExistence type="predicted"/>
<dbReference type="CDD" id="cd16917">
    <property type="entry name" value="HATPase_UhpB-NarQ-NarX-like"/>
    <property type="match status" value="1"/>
</dbReference>
<dbReference type="GO" id="GO:0000155">
    <property type="term" value="F:phosphorelay sensor kinase activity"/>
    <property type="evidence" value="ECO:0007669"/>
    <property type="project" value="InterPro"/>
</dbReference>
<dbReference type="OrthoDB" id="227596at2"/>
<dbReference type="PANTHER" id="PTHR24421:SF10">
    <property type="entry name" value="NITRATE_NITRITE SENSOR PROTEIN NARQ"/>
    <property type="match status" value="1"/>
</dbReference>
<keyword evidence="9" id="KW-0472">Membrane</keyword>
<organism evidence="12 13">
    <name type="scientific">Streptomonospora litoralis</name>
    <dbReference type="NCBI Taxonomy" id="2498135"/>
    <lineage>
        <taxon>Bacteria</taxon>
        <taxon>Bacillati</taxon>
        <taxon>Actinomycetota</taxon>
        <taxon>Actinomycetes</taxon>
        <taxon>Streptosporangiales</taxon>
        <taxon>Nocardiopsidaceae</taxon>
        <taxon>Streptomonospora</taxon>
    </lineage>
</organism>
<feature type="transmembrane region" description="Helical" evidence="9">
    <location>
        <begin position="159"/>
        <end position="184"/>
    </location>
</feature>
<keyword evidence="6 12" id="KW-0418">Kinase</keyword>
<evidence type="ECO:0000313" key="12">
    <source>
        <dbReference type="EMBL" id="QBI55200.1"/>
    </source>
</evidence>
<evidence type="ECO:0000256" key="5">
    <source>
        <dbReference type="ARBA" id="ARBA00022741"/>
    </source>
</evidence>
<feature type="transmembrane region" description="Helical" evidence="9">
    <location>
        <begin position="21"/>
        <end position="42"/>
    </location>
</feature>
<evidence type="ECO:0000256" key="2">
    <source>
        <dbReference type="ARBA" id="ARBA00012438"/>
    </source>
</evidence>
<dbReference type="InterPro" id="IPR003594">
    <property type="entry name" value="HATPase_dom"/>
</dbReference>
<evidence type="ECO:0000259" key="10">
    <source>
        <dbReference type="Pfam" id="PF02518"/>
    </source>
</evidence>
<keyword evidence="5" id="KW-0547">Nucleotide-binding</keyword>